<keyword evidence="3" id="KW-1185">Reference proteome</keyword>
<dbReference type="PANTHER" id="PTHR38664:SF1">
    <property type="entry name" value="SLR0058 PROTEIN"/>
    <property type="match status" value="1"/>
</dbReference>
<reference evidence="2" key="1">
    <citation type="submission" date="2023-07" db="EMBL/GenBank/DDBJ databases">
        <title>Between Cages and Wild: Unraveling the Impact of Captivity on Animal Microbiomes and Antimicrobial Resistance.</title>
        <authorList>
            <person name="Schmartz G.P."/>
            <person name="Rehner J."/>
            <person name="Schuff M.J."/>
            <person name="Becker S.L."/>
            <person name="Kravczyk M."/>
            <person name="Gurevich A."/>
            <person name="Francke R."/>
            <person name="Mueller R."/>
            <person name="Keller V."/>
            <person name="Keller A."/>
        </authorList>
    </citation>
    <scope>NUCLEOTIDE SEQUENCE</scope>
    <source>
        <strain evidence="2">S39M_St_73</strain>
    </source>
</reference>
<protein>
    <recommendedName>
        <fullName evidence="4">Polyhydroxyalkanoate synthesis regulator phasin</fullName>
    </recommendedName>
</protein>
<dbReference type="EMBL" id="JAUNQW010000002">
    <property type="protein sequence ID" value="MDO5456918.1"/>
    <property type="molecule type" value="Genomic_DNA"/>
</dbReference>
<dbReference type="Proteomes" id="UP001171751">
    <property type="component" value="Unassembled WGS sequence"/>
</dbReference>
<proteinExistence type="predicted"/>
<gene>
    <name evidence="2" type="ORF">Q4F26_01100</name>
</gene>
<sequence length="106" mass="11599">MFEKLKDLLLAGVGGAAISVEKADEVVTNLVKKGKLTVDEGKDFSEELIKKAKGSTGIGKINQEELQATLIELNFAQQQDIDVLETQIQSLQAELNELKDELAKEN</sequence>
<evidence type="ECO:0000313" key="2">
    <source>
        <dbReference type="EMBL" id="MDO5456918.1"/>
    </source>
</evidence>
<evidence type="ECO:0000256" key="1">
    <source>
        <dbReference type="SAM" id="Coils"/>
    </source>
</evidence>
<evidence type="ECO:0008006" key="4">
    <source>
        <dbReference type="Google" id="ProtNLM"/>
    </source>
</evidence>
<accession>A0AA43RK46</accession>
<organism evidence="2 3">
    <name type="scientific">Atopococcus tabaci</name>
    <dbReference type="NCBI Taxonomy" id="269774"/>
    <lineage>
        <taxon>Bacteria</taxon>
        <taxon>Bacillati</taxon>
        <taxon>Bacillota</taxon>
        <taxon>Bacilli</taxon>
        <taxon>Lactobacillales</taxon>
        <taxon>Carnobacteriaceae</taxon>
        <taxon>Atopococcus</taxon>
    </lineage>
</organism>
<name>A0AA43RK46_9LACT</name>
<evidence type="ECO:0000313" key="3">
    <source>
        <dbReference type="Proteomes" id="UP001171751"/>
    </source>
</evidence>
<feature type="coiled-coil region" evidence="1">
    <location>
        <begin position="74"/>
        <end position="101"/>
    </location>
</feature>
<dbReference type="InterPro" id="IPR008769">
    <property type="entry name" value="PhaF_PhaI"/>
</dbReference>
<dbReference type="AlphaFoldDB" id="A0AA43RK46"/>
<dbReference type="PANTHER" id="PTHR38664">
    <property type="entry name" value="SLR0058 PROTEIN"/>
    <property type="match status" value="1"/>
</dbReference>
<keyword evidence="1" id="KW-0175">Coiled coil</keyword>
<comment type="caution">
    <text evidence="2">The sequence shown here is derived from an EMBL/GenBank/DDBJ whole genome shotgun (WGS) entry which is preliminary data.</text>
</comment>